<gene>
    <name evidence="2" type="ORF">JTE90_000650</name>
</gene>
<sequence>MVQQPQYLSTPPDLSMSIPPVAKLGDYCGCVRMGNPTKLREWGGQGGATGGLRDRPTGATGTQVHPPPPSSTIWLSWGLFRYFHS</sequence>
<evidence type="ECO:0000313" key="2">
    <source>
        <dbReference type="EMBL" id="KAG8200579.1"/>
    </source>
</evidence>
<organism evidence="2 3">
    <name type="scientific">Oedothorax gibbosus</name>
    <dbReference type="NCBI Taxonomy" id="931172"/>
    <lineage>
        <taxon>Eukaryota</taxon>
        <taxon>Metazoa</taxon>
        <taxon>Ecdysozoa</taxon>
        <taxon>Arthropoda</taxon>
        <taxon>Chelicerata</taxon>
        <taxon>Arachnida</taxon>
        <taxon>Araneae</taxon>
        <taxon>Araneomorphae</taxon>
        <taxon>Entelegynae</taxon>
        <taxon>Araneoidea</taxon>
        <taxon>Linyphiidae</taxon>
        <taxon>Erigoninae</taxon>
        <taxon>Oedothorax</taxon>
    </lineage>
</organism>
<dbReference type="AlphaFoldDB" id="A0AAV6VV10"/>
<keyword evidence="3" id="KW-1185">Reference proteome</keyword>
<protein>
    <submittedName>
        <fullName evidence="2">Uncharacterized protein</fullName>
    </submittedName>
</protein>
<accession>A0AAV6VV10</accession>
<name>A0AAV6VV10_9ARAC</name>
<evidence type="ECO:0000313" key="3">
    <source>
        <dbReference type="Proteomes" id="UP000827092"/>
    </source>
</evidence>
<comment type="caution">
    <text evidence="2">The sequence shown here is derived from an EMBL/GenBank/DDBJ whole genome shotgun (WGS) entry which is preliminary data.</text>
</comment>
<dbReference type="Proteomes" id="UP000827092">
    <property type="component" value="Unassembled WGS sequence"/>
</dbReference>
<reference evidence="2 3" key="1">
    <citation type="journal article" date="2022" name="Nat. Ecol. Evol.">
        <title>A masculinizing supergene underlies an exaggerated male reproductive morph in a spider.</title>
        <authorList>
            <person name="Hendrickx F."/>
            <person name="De Corte Z."/>
            <person name="Sonet G."/>
            <person name="Van Belleghem S.M."/>
            <person name="Kostlbacher S."/>
            <person name="Vangestel C."/>
        </authorList>
    </citation>
    <scope>NUCLEOTIDE SEQUENCE [LARGE SCALE GENOMIC DNA]</scope>
    <source>
        <strain evidence="2">W744_W776</strain>
    </source>
</reference>
<proteinExistence type="predicted"/>
<evidence type="ECO:0000256" key="1">
    <source>
        <dbReference type="SAM" id="MobiDB-lite"/>
    </source>
</evidence>
<feature type="region of interest" description="Disordered" evidence="1">
    <location>
        <begin position="39"/>
        <end position="68"/>
    </location>
</feature>
<dbReference type="EMBL" id="JAFNEN010000015">
    <property type="protein sequence ID" value="KAG8200579.1"/>
    <property type="molecule type" value="Genomic_DNA"/>
</dbReference>